<dbReference type="Proteomes" id="UP000772434">
    <property type="component" value="Unassembled WGS sequence"/>
</dbReference>
<reference evidence="2" key="1">
    <citation type="submission" date="2020-11" db="EMBL/GenBank/DDBJ databases">
        <authorList>
            <consortium name="DOE Joint Genome Institute"/>
            <person name="Ahrendt S."/>
            <person name="Riley R."/>
            <person name="Andreopoulos W."/>
            <person name="Labutti K."/>
            <person name="Pangilinan J."/>
            <person name="Ruiz-Duenas F.J."/>
            <person name="Barrasa J.M."/>
            <person name="Sanchez-Garcia M."/>
            <person name="Camarero S."/>
            <person name="Miyauchi S."/>
            <person name="Serrano A."/>
            <person name="Linde D."/>
            <person name="Babiker R."/>
            <person name="Drula E."/>
            <person name="Ayuso-Fernandez I."/>
            <person name="Pacheco R."/>
            <person name="Padilla G."/>
            <person name="Ferreira P."/>
            <person name="Barriuso J."/>
            <person name="Kellner H."/>
            <person name="Castanera R."/>
            <person name="Alfaro M."/>
            <person name="Ramirez L."/>
            <person name="Pisabarro A.G."/>
            <person name="Kuo A."/>
            <person name="Tritt A."/>
            <person name="Lipzen A."/>
            <person name="He G."/>
            <person name="Yan M."/>
            <person name="Ng V."/>
            <person name="Cullen D."/>
            <person name="Martin F."/>
            <person name="Rosso M.-N."/>
            <person name="Henrissat B."/>
            <person name="Hibbett D."/>
            <person name="Martinez A.T."/>
            <person name="Grigoriev I.V."/>
        </authorList>
    </citation>
    <scope>NUCLEOTIDE SEQUENCE</scope>
    <source>
        <strain evidence="2">AH 40177</strain>
    </source>
</reference>
<protein>
    <submittedName>
        <fullName evidence="2">CoA-transferase family III domain-containing protein</fullName>
    </submittedName>
</protein>
<keyword evidence="3" id="KW-1185">Reference proteome</keyword>
<organism evidence="2 3">
    <name type="scientific">Rhodocollybia butyracea</name>
    <dbReference type="NCBI Taxonomy" id="206335"/>
    <lineage>
        <taxon>Eukaryota</taxon>
        <taxon>Fungi</taxon>
        <taxon>Dikarya</taxon>
        <taxon>Basidiomycota</taxon>
        <taxon>Agaricomycotina</taxon>
        <taxon>Agaricomycetes</taxon>
        <taxon>Agaricomycetidae</taxon>
        <taxon>Agaricales</taxon>
        <taxon>Marasmiineae</taxon>
        <taxon>Omphalotaceae</taxon>
        <taxon>Rhodocollybia</taxon>
    </lineage>
</organism>
<comment type="caution">
    <text evidence="2">The sequence shown here is derived from an EMBL/GenBank/DDBJ whole genome shotgun (WGS) entry which is preliminary data.</text>
</comment>
<dbReference type="OrthoDB" id="16747at2759"/>
<evidence type="ECO:0000313" key="3">
    <source>
        <dbReference type="Proteomes" id="UP000772434"/>
    </source>
</evidence>
<evidence type="ECO:0000313" key="2">
    <source>
        <dbReference type="EMBL" id="KAF9069210.1"/>
    </source>
</evidence>
<sequence>MALSGKKVLEFAGLAPAPFAGMLLADNGASVIRVDRPFATTLDVLCRGKRSIAINSKIPSGRELLKRLVASSDILIDPFRPGVLERLGLGPEVFLGSSGLNQQLIYARIVGFPRTGPHKNMAGHDLNYLALSGVLSMLPGSVNKPAFPLNLLADFAGGGMHCVTKILLALLMREQTSRGQVVDVDMVSGTRYISSSPLIHRLHPSTGRFPGKRGTNLLDGGAPFYNIYTCKDGGLMTVACIEPRFFKNFLERFCEALPKDFTSSEKWQGVVNDSVQESRELWPTLQLFLETGFSMLTRDEWGKVFFGTDACSVPVLTPEEASELSSSLGSAPQIAFNDRSASCFLNPGEHTREVLVTEFGVPENEYERLLEEGAIGESK</sequence>
<name>A0A9P5U6U6_9AGAR</name>
<dbReference type="GO" id="GO:0003824">
    <property type="term" value="F:catalytic activity"/>
    <property type="evidence" value="ECO:0007669"/>
    <property type="project" value="InterPro"/>
</dbReference>
<dbReference type="AlphaFoldDB" id="A0A9P5U6U6"/>
<dbReference type="SUPFAM" id="SSF89796">
    <property type="entry name" value="CoA-transferase family III (CaiB/BaiF)"/>
    <property type="match status" value="1"/>
</dbReference>
<dbReference type="Pfam" id="PF02515">
    <property type="entry name" value="CoA_transf_3"/>
    <property type="match status" value="1"/>
</dbReference>
<dbReference type="InterPro" id="IPR050509">
    <property type="entry name" value="CoA-transferase_III"/>
</dbReference>
<comment type="similarity">
    <text evidence="1">Belongs to the CoA-transferase III family.</text>
</comment>
<proteinExistence type="inferred from homology"/>
<gene>
    <name evidence="2" type="ORF">BDP27DRAFT_1402711</name>
</gene>
<accession>A0A9P5U6U6</accession>
<dbReference type="PANTHER" id="PTHR48228">
    <property type="entry name" value="SUCCINYL-COA--D-CITRAMALATE COA-TRANSFERASE"/>
    <property type="match status" value="1"/>
</dbReference>
<dbReference type="InterPro" id="IPR044855">
    <property type="entry name" value="CoA-Trfase_III_dom3_sf"/>
</dbReference>
<dbReference type="EMBL" id="JADNRY010000053">
    <property type="protein sequence ID" value="KAF9069210.1"/>
    <property type="molecule type" value="Genomic_DNA"/>
</dbReference>
<evidence type="ECO:0000256" key="1">
    <source>
        <dbReference type="ARBA" id="ARBA00008383"/>
    </source>
</evidence>
<dbReference type="Gene3D" id="3.40.50.10540">
    <property type="entry name" value="Crotonobetainyl-coa:carnitine coa-transferase, domain 1"/>
    <property type="match status" value="1"/>
</dbReference>
<dbReference type="PANTHER" id="PTHR48228:SF5">
    <property type="entry name" value="ALPHA-METHYLACYL-COA RACEMASE"/>
    <property type="match status" value="1"/>
</dbReference>
<dbReference type="InterPro" id="IPR003673">
    <property type="entry name" value="CoA-Trfase_fam_III"/>
</dbReference>
<dbReference type="Gene3D" id="3.30.1540.10">
    <property type="entry name" value="formyl-coa transferase, domain 3"/>
    <property type="match status" value="1"/>
</dbReference>
<dbReference type="InterPro" id="IPR023606">
    <property type="entry name" value="CoA-Trfase_III_dom_1_sf"/>
</dbReference>